<gene>
    <name evidence="1" type="ORF">J4709_28970</name>
</gene>
<dbReference type="EMBL" id="JAGEPF010000018">
    <property type="protein sequence ID" value="MBO2461607.1"/>
    <property type="molecule type" value="Genomic_DNA"/>
</dbReference>
<evidence type="ECO:0000313" key="1">
    <source>
        <dbReference type="EMBL" id="MBO2461607.1"/>
    </source>
</evidence>
<dbReference type="SUPFAM" id="SSF53098">
    <property type="entry name" value="Ribonuclease H-like"/>
    <property type="match status" value="1"/>
</dbReference>
<dbReference type="Proteomes" id="UP000680206">
    <property type="component" value="Unassembled WGS sequence"/>
</dbReference>
<evidence type="ECO:0008006" key="3">
    <source>
        <dbReference type="Google" id="ProtNLM"/>
    </source>
</evidence>
<accession>A0ABS3RXX6</accession>
<proteinExistence type="predicted"/>
<comment type="caution">
    <text evidence="1">The sequence shown here is derived from an EMBL/GenBank/DDBJ whole genome shotgun (WGS) entry which is preliminary data.</text>
</comment>
<dbReference type="Gene3D" id="3.30.420.10">
    <property type="entry name" value="Ribonuclease H-like superfamily/Ribonuclease H"/>
    <property type="match status" value="1"/>
</dbReference>
<dbReference type="RefSeq" id="WP_208244970.1">
    <property type="nucleotide sequence ID" value="NZ_JAGEPF010000018.1"/>
</dbReference>
<sequence>MKDQCDFQPGHEPGDLIVIDLETTRLRPSHLPGGRRAWEIGGLRVNADGSRNKLHLFTDIDYLGLEGILARECPDAARALSEGGDDAPTPGHQGTWFHHLPEDVCESLDIGGFHQRHPQRNPAVGPTAPVCTDMSAAQTLMDGPWLRGNPTLVGAVPGFDESTLRDLLIRTRLIDYDSTPWHYHLMDAETYAAGALGWVPPYSSDALTAALGLDPTGYARHHAYDDAVWAYDLLMAARRYTLERS</sequence>
<evidence type="ECO:0000313" key="2">
    <source>
        <dbReference type="Proteomes" id="UP000680206"/>
    </source>
</evidence>
<name>A0ABS3RXX6_9ACTN</name>
<keyword evidence="2" id="KW-1185">Reference proteome</keyword>
<dbReference type="InterPro" id="IPR012337">
    <property type="entry name" value="RNaseH-like_sf"/>
</dbReference>
<protein>
    <recommendedName>
        <fullName evidence="3">Exonuclease</fullName>
    </recommendedName>
</protein>
<organism evidence="1 2">
    <name type="scientific">Actinomadura violacea</name>
    <dbReference type="NCBI Taxonomy" id="2819934"/>
    <lineage>
        <taxon>Bacteria</taxon>
        <taxon>Bacillati</taxon>
        <taxon>Actinomycetota</taxon>
        <taxon>Actinomycetes</taxon>
        <taxon>Streptosporangiales</taxon>
        <taxon>Thermomonosporaceae</taxon>
        <taxon>Actinomadura</taxon>
    </lineage>
</organism>
<reference evidence="1 2" key="1">
    <citation type="submission" date="2021-03" db="EMBL/GenBank/DDBJ databases">
        <title>Actinomadura violae sp. nov., isolated from lichen in Thailand.</title>
        <authorList>
            <person name="Kanchanasin P."/>
            <person name="Saeng-In P."/>
            <person name="Phongsopitanun W."/>
            <person name="Yuki M."/>
            <person name="Kudo T."/>
            <person name="Ohkuma M."/>
            <person name="Tanasupawat S."/>
        </authorList>
    </citation>
    <scope>NUCLEOTIDE SEQUENCE [LARGE SCALE GENOMIC DNA]</scope>
    <source>
        <strain evidence="1 2">LCR2-06</strain>
    </source>
</reference>
<dbReference type="InterPro" id="IPR036397">
    <property type="entry name" value="RNaseH_sf"/>
</dbReference>